<proteinExistence type="predicted"/>
<name>A0A8C0ZTA3_CASCN</name>
<evidence type="ECO:0000256" key="1">
    <source>
        <dbReference type="SAM" id="SignalP"/>
    </source>
</evidence>
<evidence type="ECO:0008006" key="3">
    <source>
        <dbReference type="Google" id="ProtNLM"/>
    </source>
</evidence>
<reference evidence="2" key="1">
    <citation type="submission" date="2023-09" db="UniProtKB">
        <authorList>
            <consortium name="Ensembl"/>
        </authorList>
    </citation>
    <scope>IDENTIFICATION</scope>
</reference>
<organism evidence="2">
    <name type="scientific">Castor canadensis</name>
    <name type="common">American beaver</name>
    <dbReference type="NCBI Taxonomy" id="51338"/>
    <lineage>
        <taxon>Eukaryota</taxon>
        <taxon>Metazoa</taxon>
        <taxon>Chordata</taxon>
        <taxon>Craniata</taxon>
        <taxon>Vertebrata</taxon>
        <taxon>Euteleostomi</taxon>
        <taxon>Mammalia</taxon>
        <taxon>Eutheria</taxon>
        <taxon>Euarchontoglires</taxon>
        <taxon>Glires</taxon>
        <taxon>Rodentia</taxon>
        <taxon>Castorimorpha</taxon>
        <taxon>Castoridae</taxon>
        <taxon>Castor</taxon>
    </lineage>
</organism>
<sequence>MFLVSLAFFFFTLILPGTFLGLVPSPASVFSWLGCSPRSQRLGCGLGGSVPCSRVVTAAATAAGTWDCLGSSLAGTSSALEDGEVSVEALVALSVSAEPAFSSEGAGAWGAAGPEQHRGALPFFSSKEHLQPGRCPRPWGRGRAFSLLLLHAISHGGFILLLVPSASAASPFFSPWSFFLVVWPRKLA</sequence>
<dbReference type="AlphaFoldDB" id="A0A8C0ZTA3"/>
<evidence type="ECO:0000313" key="2">
    <source>
        <dbReference type="Ensembl" id="ENSCCNP00000016744.1"/>
    </source>
</evidence>
<protein>
    <recommendedName>
        <fullName evidence="3">Secreted protein</fullName>
    </recommendedName>
</protein>
<dbReference type="Ensembl" id="ENSCCNT00000021792.1">
    <property type="protein sequence ID" value="ENSCCNP00000016744.1"/>
    <property type="gene ID" value="ENSCCNG00000017036.1"/>
</dbReference>
<keyword evidence="1" id="KW-0732">Signal</keyword>
<feature type="chain" id="PRO_5034709103" description="Secreted protein" evidence="1">
    <location>
        <begin position="22"/>
        <end position="188"/>
    </location>
</feature>
<accession>A0A8C0ZTA3</accession>
<feature type="signal peptide" evidence="1">
    <location>
        <begin position="1"/>
        <end position="21"/>
    </location>
</feature>